<gene>
    <name evidence="1" type="ORF">JZ751_016987</name>
</gene>
<evidence type="ECO:0000313" key="1">
    <source>
        <dbReference type="EMBL" id="KAG9327993.1"/>
    </source>
</evidence>
<protein>
    <submittedName>
        <fullName evidence="1">Uncharacterized protein</fullName>
    </submittedName>
</protein>
<evidence type="ECO:0000313" key="2">
    <source>
        <dbReference type="Proteomes" id="UP000824540"/>
    </source>
</evidence>
<proteinExistence type="predicted"/>
<organism evidence="1 2">
    <name type="scientific">Albula glossodonta</name>
    <name type="common">roundjaw bonefish</name>
    <dbReference type="NCBI Taxonomy" id="121402"/>
    <lineage>
        <taxon>Eukaryota</taxon>
        <taxon>Metazoa</taxon>
        <taxon>Chordata</taxon>
        <taxon>Craniata</taxon>
        <taxon>Vertebrata</taxon>
        <taxon>Euteleostomi</taxon>
        <taxon>Actinopterygii</taxon>
        <taxon>Neopterygii</taxon>
        <taxon>Teleostei</taxon>
        <taxon>Albuliformes</taxon>
        <taxon>Albulidae</taxon>
        <taxon>Albula</taxon>
    </lineage>
</organism>
<accession>A0A8T2MKJ9</accession>
<dbReference type="EMBL" id="JAFBMS010002869">
    <property type="protein sequence ID" value="KAG9327993.1"/>
    <property type="molecule type" value="Genomic_DNA"/>
</dbReference>
<sequence>MWLDETGCGFGGRKGKEETYGLELGRGGGGISFVGGLKLGFHLHQQSSEVEGKQWRMFFGGGCQLQKNPR</sequence>
<keyword evidence="2" id="KW-1185">Reference proteome</keyword>
<comment type="caution">
    <text evidence="1">The sequence shown here is derived from an EMBL/GenBank/DDBJ whole genome shotgun (WGS) entry which is preliminary data.</text>
</comment>
<name>A0A8T2MKJ9_9TELE</name>
<reference evidence="1" key="1">
    <citation type="thesis" date="2021" institute="BYU ScholarsArchive" country="Provo, UT, USA">
        <title>Applications of and Algorithms for Genome Assembly and Genomic Analyses with an Emphasis on Marine Teleosts.</title>
        <authorList>
            <person name="Pickett B.D."/>
        </authorList>
    </citation>
    <scope>NUCLEOTIDE SEQUENCE</scope>
    <source>
        <strain evidence="1">HI-2016</strain>
    </source>
</reference>
<dbReference type="AlphaFoldDB" id="A0A8T2MKJ9"/>
<dbReference type="Proteomes" id="UP000824540">
    <property type="component" value="Unassembled WGS sequence"/>
</dbReference>